<dbReference type="GO" id="GO:0003677">
    <property type="term" value="F:DNA binding"/>
    <property type="evidence" value="ECO:0007669"/>
    <property type="project" value="InterPro"/>
</dbReference>
<keyword evidence="2" id="KW-0805">Transcription regulation</keyword>
<reference evidence="7 8" key="1">
    <citation type="submission" date="2015-09" db="EMBL/GenBank/DDBJ databases">
        <authorList>
            <consortium name="Pathogen Informatics"/>
        </authorList>
    </citation>
    <scope>NUCLEOTIDE SEQUENCE [LARGE SCALE GENOMIC DNA]</scope>
    <source>
        <strain evidence="7 8">2789STDY5608840</strain>
    </source>
</reference>
<feature type="domain" description="RNA polymerase sigma factor 70 region 4 type 2" evidence="6">
    <location>
        <begin position="130"/>
        <end position="179"/>
    </location>
</feature>
<sequence>MENEQINKIKFVSEDSFYIEELKKGNIKAFEFVFNKYYKDLVYFCRVFFNNQEDCEDLVQDIFVRLWENREHFEIRGSLKSYLMTAVKNNSLEELKHENVIRNYQDYAIAHNNSFDYDVDNYILYSELNQQLQKELDKLPKEMREVFEMHRFKNKKYHEIANELNVSVRTIENRISKVLEVLRKKMEGFYDFILCFFI</sequence>
<feature type="domain" description="RNA polymerase sigma-70 region 2" evidence="5">
    <location>
        <begin position="34"/>
        <end position="97"/>
    </location>
</feature>
<dbReference type="NCBIfam" id="TIGR02937">
    <property type="entry name" value="sigma70-ECF"/>
    <property type="match status" value="1"/>
</dbReference>
<evidence type="ECO:0000259" key="5">
    <source>
        <dbReference type="Pfam" id="PF04542"/>
    </source>
</evidence>
<protein>
    <submittedName>
        <fullName evidence="7">RNA polymerase sigma factor, sigma-70 family/RNA polymerase sigma-70 factor, Bacteroides expansion family 1</fullName>
    </submittedName>
</protein>
<evidence type="ECO:0000313" key="8">
    <source>
        <dbReference type="Proteomes" id="UP000095517"/>
    </source>
</evidence>
<evidence type="ECO:0000256" key="2">
    <source>
        <dbReference type="ARBA" id="ARBA00023015"/>
    </source>
</evidence>
<dbReference type="EMBL" id="CYZH01000009">
    <property type="protein sequence ID" value="CUO43304.1"/>
    <property type="molecule type" value="Genomic_DNA"/>
</dbReference>
<dbReference type="InterPro" id="IPR036388">
    <property type="entry name" value="WH-like_DNA-bd_sf"/>
</dbReference>
<dbReference type="STRING" id="338188.ERS852397_02018"/>
<dbReference type="PANTHER" id="PTHR43133">
    <property type="entry name" value="RNA POLYMERASE ECF-TYPE SIGMA FACTO"/>
    <property type="match status" value="1"/>
</dbReference>
<dbReference type="AlphaFoldDB" id="A0A174EZS3"/>
<dbReference type="InterPro" id="IPR039425">
    <property type="entry name" value="RNA_pol_sigma-70-like"/>
</dbReference>
<dbReference type="InterPro" id="IPR007627">
    <property type="entry name" value="RNA_pol_sigma70_r2"/>
</dbReference>
<evidence type="ECO:0000256" key="1">
    <source>
        <dbReference type="ARBA" id="ARBA00010641"/>
    </source>
</evidence>
<dbReference type="InterPro" id="IPR013325">
    <property type="entry name" value="RNA_pol_sigma_r2"/>
</dbReference>
<gene>
    <name evidence="7" type="primary">sigX_2</name>
    <name evidence="7" type="ORF">ERS852397_02018</name>
</gene>
<dbReference type="InterPro" id="IPR013249">
    <property type="entry name" value="RNA_pol_sigma70_r4_t2"/>
</dbReference>
<dbReference type="RefSeq" id="WP_022274874.1">
    <property type="nucleotide sequence ID" value="NZ_CABIXA010000009.1"/>
</dbReference>
<dbReference type="Pfam" id="PF08281">
    <property type="entry name" value="Sigma70_r4_2"/>
    <property type="match status" value="1"/>
</dbReference>
<dbReference type="Gene3D" id="1.10.10.10">
    <property type="entry name" value="Winged helix-like DNA-binding domain superfamily/Winged helix DNA-binding domain"/>
    <property type="match status" value="1"/>
</dbReference>
<evidence type="ECO:0000256" key="4">
    <source>
        <dbReference type="ARBA" id="ARBA00023163"/>
    </source>
</evidence>
<dbReference type="NCBIfam" id="TIGR02985">
    <property type="entry name" value="Sig70_bacteroi1"/>
    <property type="match status" value="1"/>
</dbReference>
<accession>A0A174EZS3</accession>
<comment type="similarity">
    <text evidence="1">Belongs to the sigma-70 factor family. ECF subfamily.</text>
</comment>
<proteinExistence type="inferred from homology"/>
<dbReference type="Proteomes" id="UP000095517">
    <property type="component" value="Unassembled WGS sequence"/>
</dbReference>
<dbReference type="InterPro" id="IPR014284">
    <property type="entry name" value="RNA_pol_sigma-70_dom"/>
</dbReference>
<dbReference type="GO" id="GO:0006352">
    <property type="term" value="P:DNA-templated transcription initiation"/>
    <property type="evidence" value="ECO:0007669"/>
    <property type="project" value="InterPro"/>
</dbReference>
<dbReference type="Pfam" id="PF04542">
    <property type="entry name" value="Sigma70_r2"/>
    <property type="match status" value="1"/>
</dbReference>
<name>A0A174EZS3_9BACE</name>
<dbReference type="SUPFAM" id="SSF88946">
    <property type="entry name" value="Sigma2 domain of RNA polymerase sigma factors"/>
    <property type="match status" value="1"/>
</dbReference>
<dbReference type="PANTHER" id="PTHR43133:SF46">
    <property type="entry name" value="RNA POLYMERASE SIGMA-70 FACTOR ECF SUBFAMILY"/>
    <property type="match status" value="1"/>
</dbReference>
<dbReference type="SUPFAM" id="SSF88659">
    <property type="entry name" value="Sigma3 and sigma4 domains of RNA polymerase sigma factors"/>
    <property type="match status" value="1"/>
</dbReference>
<evidence type="ECO:0000256" key="3">
    <source>
        <dbReference type="ARBA" id="ARBA00023082"/>
    </source>
</evidence>
<keyword evidence="3" id="KW-0731">Sigma factor</keyword>
<dbReference type="Gene3D" id="1.10.1740.10">
    <property type="match status" value="1"/>
</dbReference>
<dbReference type="InterPro" id="IPR013324">
    <property type="entry name" value="RNA_pol_sigma_r3/r4-like"/>
</dbReference>
<organism evidence="7 8">
    <name type="scientific">Bacteroides finegoldii</name>
    <dbReference type="NCBI Taxonomy" id="338188"/>
    <lineage>
        <taxon>Bacteria</taxon>
        <taxon>Pseudomonadati</taxon>
        <taxon>Bacteroidota</taxon>
        <taxon>Bacteroidia</taxon>
        <taxon>Bacteroidales</taxon>
        <taxon>Bacteroidaceae</taxon>
        <taxon>Bacteroides</taxon>
    </lineage>
</organism>
<dbReference type="InterPro" id="IPR014327">
    <property type="entry name" value="RNA_pol_sigma70_bacteroid"/>
</dbReference>
<dbReference type="CDD" id="cd06171">
    <property type="entry name" value="Sigma70_r4"/>
    <property type="match status" value="1"/>
</dbReference>
<dbReference type="GO" id="GO:0016987">
    <property type="term" value="F:sigma factor activity"/>
    <property type="evidence" value="ECO:0007669"/>
    <property type="project" value="UniProtKB-KW"/>
</dbReference>
<evidence type="ECO:0000313" key="7">
    <source>
        <dbReference type="EMBL" id="CUO43304.1"/>
    </source>
</evidence>
<evidence type="ECO:0000259" key="6">
    <source>
        <dbReference type="Pfam" id="PF08281"/>
    </source>
</evidence>
<keyword evidence="4" id="KW-0804">Transcription</keyword>